<evidence type="ECO:0000313" key="1">
    <source>
        <dbReference type="EMBL" id="MFE9604529.1"/>
    </source>
</evidence>
<name>A0ABW6MFK3_9ACTN</name>
<protein>
    <submittedName>
        <fullName evidence="1">Uncharacterized protein</fullName>
    </submittedName>
</protein>
<dbReference type="RefSeq" id="WP_388113461.1">
    <property type="nucleotide sequence ID" value="NZ_JBIAHM010000016.1"/>
</dbReference>
<proteinExistence type="predicted"/>
<dbReference type="Proteomes" id="UP001601303">
    <property type="component" value="Unassembled WGS sequence"/>
</dbReference>
<accession>A0ABW6MFK3</accession>
<gene>
    <name evidence="1" type="ORF">ACFYNQ_39050</name>
</gene>
<organism evidence="1 2">
    <name type="scientific">Streptomyces hokutonensis</name>
    <dbReference type="NCBI Taxonomy" id="1306990"/>
    <lineage>
        <taxon>Bacteria</taxon>
        <taxon>Bacillati</taxon>
        <taxon>Actinomycetota</taxon>
        <taxon>Actinomycetes</taxon>
        <taxon>Kitasatosporales</taxon>
        <taxon>Streptomycetaceae</taxon>
        <taxon>Streptomyces</taxon>
    </lineage>
</organism>
<sequence length="337" mass="36514">MTFTPHFISHPGIEFDTSPGTAALSVKAPVNEATTSPVRLWFQCTSIPSSISPSSGDDVGPAPADYTSDLHWKVDGYDIVPSLPHRKNAFAVRIEATKTLGAADLTWTIDGELRGFQSHGVVKIAHNKLKKAVFNSNRLNGTLRVDWNLSAVVPERVRDRLSLDLPIRLFYKPLLVGDFPVFLAVQLNISVTPEFPEAADVLHGHTSLSYSGDQGLSVEGQAIDQPKSASPRNVLLDPGIKNALRMPALDVGVKFPYISIGDDLFSLGASLWADFGVNATVSAGYNPRRCAAGDLSVDSEVGMTFQLFRIEADASKQVYNHAFPRVSSPRQPRCSSS</sequence>
<dbReference type="EMBL" id="JBIAHM010000016">
    <property type="protein sequence ID" value="MFE9604529.1"/>
    <property type="molecule type" value="Genomic_DNA"/>
</dbReference>
<evidence type="ECO:0000313" key="2">
    <source>
        <dbReference type="Proteomes" id="UP001601303"/>
    </source>
</evidence>
<keyword evidence="2" id="KW-1185">Reference proteome</keyword>
<comment type="caution">
    <text evidence="1">The sequence shown here is derived from an EMBL/GenBank/DDBJ whole genome shotgun (WGS) entry which is preliminary data.</text>
</comment>
<reference evidence="1 2" key="1">
    <citation type="submission" date="2024-10" db="EMBL/GenBank/DDBJ databases">
        <title>The Natural Products Discovery Center: Release of the First 8490 Sequenced Strains for Exploring Actinobacteria Biosynthetic Diversity.</title>
        <authorList>
            <person name="Kalkreuter E."/>
            <person name="Kautsar S.A."/>
            <person name="Yang D."/>
            <person name="Bader C.D."/>
            <person name="Teijaro C.N."/>
            <person name="Fluegel L."/>
            <person name="Davis C.M."/>
            <person name="Simpson J.R."/>
            <person name="Lauterbach L."/>
            <person name="Steele A.D."/>
            <person name="Gui C."/>
            <person name="Meng S."/>
            <person name="Li G."/>
            <person name="Viehrig K."/>
            <person name="Ye F."/>
            <person name="Su P."/>
            <person name="Kiefer A.F."/>
            <person name="Nichols A."/>
            <person name="Cepeda A.J."/>
            <person name="Yan W."/>
            <person name="Fan B."/>
            <person name="Jiang Y."/>
            <person name="Adhikari A."/>
            <person name="Zheng C.-J."/>
            <person name="Schuster L."/>
            <person name="Cowan T.M."/>
            <person name="Smanski M.J."/>
            <person name="Chevrette M.G."/>
            <person name="De Carvalho L.P.S."/>
            <person name="Shen B."/>
        </authorList>
    </citation>
    <scope>NUCLEOTIDE SEQUENCE [LARGE SCALE GENOMIC DNA]</scope>
    <source>
        <strain evidence="1 2">NPDC006488</strain>
    </source>
</reference>